<organism evidence="1 2">
    <name type="scientific">Ruthenibacterium intestinale</name>
    <dbReference type="NCBI Taxonomy" id="3133163"/>
    <lineage>
        <taxon>Bacteria</taxon>
        <taxon>Bacillati</taxon>
        <taxon>Bacillota</taxon>
        <taxon>Clostridia</taxon>
        <taxon>Eubacteriales</taxon>
        <taxon>Oscillospiraceae</taxon>
        <taxon>Ruthenibacterium</taxon>
    </lineage>
</organism>
<keyword evidence="2" id="KW-1185">Reference proteome</keyword>
<dbReference type="Proteomes" id="UP001477672">
    <property type="component" value="Unassembled WGS sequence"/>
</dbReference>
<name>A0ABV1GHG2_9FIRM</name>
<dbReference type="EMBL" id="JBBMFA010000101">
    <property type="protein sequence ID" value="MEQ2521161.1"/>
    <property type="molecule type" value="Genomic_DNA"/>
</dbReference>
<sequence length="577" mass="64865">MNSTNLSLHLQSENGTTFHLSESGIRFTESGKTGSVVLSNFCLLVQDFFILIEESNTSKGPLFRLSVTQESETSLLPDAFSTQSLRKWLKAIPDPRLTIFPERKAIELIIDSVRLQLRDEPRKVFSVAHTGWNRLGDRWAYVLREKIFLPSDIGLNDVQSDWKLQAREEHFAVDDADNERLQSAAYFLSLARSIPQVTAPLCLYLILMLLYTRLIRLGIFPDFWLWVAGPSGSGKTSICEQSLCFLSGTGRKAFTVSLTSTSAGLNHLLASQYDLPLILDDYSTSEGTKQQRGYQDVIDATMRHATNGTGRYTRNGFQKDHCLAVVTAEMPLQKYSMASRALSVFVPTGINFSLLDRIQEDSHFSSFIDHFLAWLVAHPDIFQIFESGKTWILSPDHHRPYTDARLTSHTRFLHAAHLMLRKYLQDIKFPESSLDKEIRYLSTEVQKLGEINTAFLQKLKQSAIIGDDAGWIPQLSRALLGNGAFVFGKNANSLTDVTVDACWHQGNIAVKPQAILRFLRQTFPEGAWDTQTVYRALAAANLVKPGKDGKTTRVIGRCCRVLVFETENLRLHAAASL</sequence>
<proteinExistence type="predicted"/>
<evidence type="ECO:0000313" key="1">
    <source>
        <dbReference type="EMBL" id="MEQ2521161.1"/>
    </source>
</evidence>
<gene>
    <name evidence="1" type="ORF">WMO24_12085</name>
</gene>
<evidence type="ECO:0000313" key="2">
    <source>
        <dbReference type="Proteomes" id="UP001477672"/>
    </source>
</evidence>
<dbReference type="SUPFAM" id="SSF52540">
    <property type="entry name" value="P-loop containing nucleoside triphosphate hydrolases"/>
    <property type="match status" value="1"/>
</dbReference>
<evidence type="ECO:0008006" key="3">
    <source>
        <dbReference type="Google" id="ProtNLM"/>
    </source>
</evidence>
<dbReference type="InterPro" id="IPR027417">
    <property type="entry name" value="P-loop_NTPase"/>
</dbReference>
<protein>
    <recommendedName>
        <fullName evidence="3">DUF927 domain-containing protein</fullName>
    </recommendedName>
</protein>
<accession>A0ABV1GHG2</accession>
<reference evidence="1 2" key="1">
    <citation type="submission" date="2024-03" db="EMBL/GenBank/DDBJ databases">
        <title>Human intestinal bacterial collection.</title>
        <authorList>
            <person name="Pauvert C."/>
            <person name="Hitch T.C.A."/>
            <person name="Clavel T."/>
        </authorList>
    </citation>
    <scope>NUCLEOTIDE SEQUENCE [LARGE SCALE GENOMIC DNA]</scope>
    <source>
        <strain evidence="1 2">CLA-JM-H11</strain>
    </source>
</reference>
<comment type="caution">
    <text evidence="1">The sequence shown here is derived from an EMBL/GenBank/DDBJ whole genome shotgun (WGS) entry which is preliminary data.</text>
</comment>